<sequence length="152" mass="16654">MLVASQPNNKLSMAKQPTDIPGAIERLTARIESAKCERDDLRRVRRSRDDVIAAADAAVDVVAARCPERLKGKLTSLSAPHAPPLRLFTGPDAELLTFLLRDRMKDAIRRSAPNLPDPPADREPRLAALEAEIASLQAELAAIHSRIEAHRS</sequence>
<accession>H8YXV5</accession>
<dbReference type="STRING" id="631362.Thi970DRAFT_00937"/>
<evidence type="ECO:0000313" key="1">
    <source>
        <dbReference type="EMBL" id="EIC23281.1"/>
    </source>
</evidence>
<protein>
    <submittedName>
        <fullName evidence="1">Uncharacterized protein</fullName>
    </submittedName>
</protein>
<dbReference type="Proteomes" id="UP000002964">
    <property type="component" value="Unassembled WGS sequence"/>
</dbReference>
<reference evidence="1 2" key="2">
    <citation type="submission" date="2011-11" db="EMBL/GenBank/DDBJ databases">
        <authorList>
            <consortium name="US DOE Joint Genome Institute"/>
            <person name="Lucas S."/>
            <person name="Han J."/>
            <person name="Lapidus A."/>
            <person name="Cheng J.-F."/>
            <person name="Goodwin L."/>
            <person name="Pitluck S."/>
            <person name="Peters L."/>
            <person name="Ovchinnikova G."/>
            <person name="Zhang X."/>
            <person name="Detter J.C."/>
            <person name="Han C."/>
            <person name="Tapia R."/>
            <person name="Land M."/>
            <person name="Hauser L."/>
            <person name="Kyrpides N."/>
            <person name="Ivanova N."/>
            <person name="Pagani I."/>
            <person name="Vogl K."/>
            <person name="Liu Z."/>
            <person name="Overmann J."/>
            <person name="Frigaard N.-U."/>
            <person name="Bryant D."/>
            <person name="Woyke T."/>
        </authorList>
    </citation>
    <scope>NUCLEOTIDE SEQUENCE [LARGE SCALE GENOMIC DNA]</scope>
    <source>
        <strain evidence="1 2">970</strain>
    </source>
</reference>
<dbReference type="AlphaFoldDB" id="H8YXV5"/>
<dbReference type="HOGENOM" id="CLU_1721530_0_0_6"/>
<organism evidence="1 2">
    <name type="scientific">Thiorhodovibrio frisius</name>
    <dbReference type="NCBI Taxonomy" id="631362"/>
    <lineage>
        <taxon>Bacteria</taxon>
        <taxon>Pseudomonadati</taxon>
        <taxon>Pseudomonadota</taxon>
        <taxon>Gammaproteobacteria</taxon>
        <taxon>Chromatiales</taxon>
        <taxon>Chromatiaceae</taxon>
        <taxon>Thiorhodovibrio</taxon>
    </lineage>
</organism>
<proteinExistence type="predicted"/>
<gene>
    <name evidence="1" type="ORF">Thi970DRAFT_00937</name>
</gene>
<keyword evidence="2" id="KW-1185">Reference proteome</keyword>
<evidence type="ECO:0000313" key="2">
    <source>
        <dbReference type="Proteomes" id="UP000002964"/>
    </source>
</evidence>
<name>H8YXV5_9GAMM</name>
<reference evidence="2" key="1">
    <citation type="submission" date="2011-06" db="EMBL/GenBank/DDBJ databases">
        <authorList>
            <consortium name="US DOE Joint Genome Institute (JGI-PGF)"/>
            <person name="Lucas S."/>
            <person name="Han J."/>
            <person name="Lapidus A."/>
            <person name="Cheng J.-F."/>
            <person name="Goodwin L."/>
            <person name="Pitluck S."/>
            <person name="Peters L."/>
            <person name="Land M.L."/>
            <person name="Hauser L."/>
            <person name="Vogl K."/>
            <person name="Liu Z."/>
            <person name="Overmann J."/>
            <person name="Frigaard N.-U."/>
            <person name="Bryant D.A."/>
            <person name="Woyke T.J."/>
        </authorList>
    </citation>
    <scope>NUCLEOTIDE SEQUENCE [LARGE SCALE GENOMIC DNA]</scope>
    <source>
        <strain evidence="2">970</strain>
    </source>
</reference>
<dbReference type="EMBL" id="JH603168">
    <property type="protein sequence ID" value="EIC23281.1"/>
    <property type="molecule type" value="Genomic_DNA"/>
</dbReference>